<evidence type="ECO:0000256" key="1">
    <source>
        <dbReference type="ARBA" id="ARBA00009108"/>
    </source>
</evidence>
<dbReference type="AlphaFoldDB" id="A0A1M4UHQ0"/>
<dbReference type="OrthoDB" id="9776196at2"/>
<reference evidence="4 5" key="1">
    <citation type="submission" date="2016-11" db="EMBL/GenBank/DDBJ databases">
        <authorList>
            <person name="Jaros S."/>
            <person name="Januszkiewicz K."/>
            <person name="Wedrychowicz H."/>
        </authorList>
    </citation>
    <scope>NUCLEOTIDE SEQUENCE [LARGE SCALE GENOMIC DNA]</scope>
    <source>
        <strain evidence="4 5">DSM 14828</strain>
    </source>
</reference>
<dbReference type="EMBL" id="FQTU01000003">
    <property type="protein sequence ID" value="SHE56184.1"/>
    <property type="molecule type" value="Genomic_DNA"/>
</dbReference>
<comment type="similarity">
    <text evidence="1">Belongs to the UPF0749 family.</text>
</comment>
<sequence>MMERQFKKSEWQVFVVFAISGLIMAVFFLNTSRGTGSWNGIITAKTIYSYQSEISQLKTRNEDLYQSISQLEEKLEFYSVDDPDYAVLENELYNELVKYDIITGKGDVAGQGLRMELSDSTRELEPGENINNFIIHNSDVLEIINELKSNGAEVIAINGYRLSWDSQIDCAGPVIYIDDYVAGTPFVIEAIGNKDRLYAGLEAQDSIVQLLRHWEINVSIEEKEQVVIKSRDNL</sequence>
<name>A0A1M4UHQ0_9FIRM</name>
<dbReference type="STRING" id="1120975.SAMN02746064_00774"/>
<evidence type="ECO:0000313" key="4">
    <source>
        <dbReference type="EMBL" id="SHE56184.1"/>
    </source>
</evidence>
<evidence type="ECO:0000256" key="2">
    <source>
        <dbReference type="SAM" id="Coils"/>
    </source>
</evidence>
<dbReference type="Gene3D" id="3.30.70.1880">
    <property type="entry name" value="Protein of unknown function DUF881"/>
    <property type="match status" value="1"/>
</dbReference>
<evidence type="ECO:0000313" key="5">
    <source>
        <dbReference type="Proteomes" id="UP000184251"/>
    </source>
</evidence>
<keyword evidence="3" id="KW-0812">Transmembrane</keyword>
<feature type="coiled-coil region" evidence="2">
    <location>
        <begin position="54"/>
        <end position="81"/>
    </location>
</feature>
<dbReference type="RefSeq" id="WP_084116926.1">
    <property type="nucleotide sequence ID" value="NZ_FQTU01000003.1"/>
</dbReference>
<dbReference type="PANTHER" id="PTHR37313">
    <property type="entry name" value="UPF0749 PROTEIN RV1825"/>
    <property type="match status" value="1"/>
</dbReference>
<dbReference type="InterPro" id="IPR010273">
    <property type="entry name" value="DUF881"/>
</dbReference>
<keyword evidence="3" id="KW-1133">Transmembrane helix</keyword>
<proteinExistence type="inferred from homology"/>
<keyword evidence="2" id="KW-0175">Coiled coil</keyword>
<organism evidence="4 5">
    <name type="scientific">Alkalibacter saccharofermentans DSM 14828</name>
    <dbReference type="NCBI Taxonomy" id="1120975"/>
    <lineage>
        <taxon>Bacteria</taxon>
        <taxon>Bacillati</taxon>
        <taxon>Bacillota</taxon>
        <taxon>Clostridia</taxon>
        <taxon>Eubacteriales</taxon>
        <taxon>Eubacteriaceae</taxon>
        <taxon>Alkalibacter</taxon>
    </lineage>
</organism>
<accession>A0A1M4UHQ0</accession>
<feature type="transmembrane region" description="Helical" evidence="3">
    <location>
        <begin position="12"/>
        <end position="29"/>
    </location>
</feature>
<protein>
    <recommendedName>
        <fullName evidence="6">Division initiation protein</fullName>
    </recommendedName>
</protein>
<dbReference type="PANTHER" id="PTHR37313:SF2">
    <property type="entry name" value="UPF0749 PROTEIN YLXX"/>
    <property type="match status" value="1"/>
</dbReference>
<evidence type="ECO:0008006" key="6">
    <source>
        <dbReference type="Google" id="ProtNLM"/>
    </source>
</evidence>
<keyword evidence="3" id="KW-0472">Membrane</keyword>
<evidence type="ECO:0000256" key="3">
    <source>
        <dbReference type="SAM" id="Phobius"/>
    </source>
</evidence>
<dbReference type="Proteomes" id="UP000184251">
    <property type="component" value="Unassembled WGS sequence"/>
</dbReference>
<gene>
    <name evidence="4" type="ORF">SAMN02746064_00774</name>
</gene>
<keyword evidence="5" id="KW-1185">Reference proteome</keyword>
<dbReference type="Pfam" id="PF05949">
    <property type="entry name" value="DUF881"/>
    <property type="match status" value="1"/>
</dbReference>